<evidence type="ECO:0000313" key="1">
    <source>
        <dbReference type="EMBL" id="GJD92939.1"/>
    </source>
</evidence>
<name>A0ABQ4RTA6_9HYPH</name>
<dbReference type="Proteomes" id="UP001055125">
    <property type="component" value="Unassembled WGS sequence"/>
</dbReference>
<reference evidence="1" key="1">
    <citation type="journal article" date="2021" name="Front. Microbiol.">
        <title>Comprehensive Comparative Genomics and Phenotyping of Methylobacterium Species.</title>
        <authorList>
            <person name="Alessa O."/>
            <person name="Ogura Y."/>
            <person name="Fujitani Y."/>
            <person name="Takami H."/>
            <person name="Hayashi T."/>
            <person name="Sahin N."/>
            <person name="Tani A."/>
        </authorList>
    </citation>
    <scope>NUCLEOTIDE SEQUENCE</scope>
    <source>
        <strain evidence="1">DSM 19015</strain>
    </source>
</reference>
<evidence type="ECO:0000313" key="2">
    <source>
        <dbReference type="Proteomes" id="UP001055125"/>
    </source>
</evidence>
<sequence>MNQRRSPEETLEAIAARLDEVAGQTAALIAYVAHLPGADVVQPRDLRSTLASMAPPRLSREAPESPFDVATRTANQIAEMARQFAALRSSSGR</sequence>
<keyword evidence="2" id="KW-1185">Reference proteome</keyword>
<reference evidence="1" key="2">
    <citation type="submission" date="2021-08" db="EMBL/GenBank/DDBJ databases">
        <authorList>
            <person name="Tani A."/>
            <person name="Ola A."/>
            <person name="Ogura Y."/>
            <person name="Katsura K."/>
            <person name="Hayashi T."/>
        </authorList>
    </citation>
    <scope>NUCLEOTIDE SEQUENCE</scope>
    <source>
        <strain evidence="1">DSM 19015</strain>
    </source>
</reference>
<gene>
    <name evidence="1" type="ORF">OCOJLMKI_0122</name>
</gene>
<protein>
    <submittedName>
        <fullName evidence="1">Uncharacterized protein</fullName>
    </submittedName>
</protein>
<proteinExistence type="predicted"/>
<accession>A0ABQ4RTA6</accession>
<dbReference type="EMBL" id="BPQP01000001">
    <property type="protein sequence ID" value="GJD92939.1"/>
    <property type="molecule type" value="Genomic_DNA"/>
</dbReference>
<dbReference type="RefSeq" id="WP_238242074.1">
    <property type="nucleotide sequence ID" value="NZ_BPQP01000001.1"/>
</dbReference>
<comment type="caution">
    <text evidence="1">The sequence shown here is derived from an EMBL/GenBank/DDBJ whole genome shotgun (WGS) entry which is preliminary data.</text>
</comment>
<organism evidence="1 2">
    <name type="scientific">Methylobacterium iners</name>
    <dbReference type="NCBI Taxonomy" id="418707"/>
    <lineage>
        <taxon>Bacteria</taxon>
        <taxon>Pseudomonadati</taxon>
        <taxon>Pseudomonadota</taxon>
        <taxon>Alphaproteobacteria</taxon>
        <taxon>Hyphomicrobiales</taxon>
        <taxon>Methylobacteriaceae</taxon>
        <taxon>Methylobacterium</taxon>
    </lineage>
</organism>